<keyword evidence="2" id="KW-1185">Reference proteome</keyword>
<comment type="caution">
    <text evidence="1">The sequence shown here is derived from an EMBL/GenBank/DDBJ whole genome shotgun (WGS) entry which is preliminary data.</text>
</comment>
<dbReference type="Proteomes" id="UP000253324">
    <property type="component" value="Unassembled WGS sequence"/>
</dbReference>
<organism evidence="1 2">
    <name type="scientific">Phyllobacterium bourgognense</name>
    <dbReference type="NCBI Taxonomy" id="314236"/>
    <lineage>
        <taxon>Bacteria</taxon>
        <taxon>Pseudomonadati</taxon>
        <taxon>Pseudomonadota</taxon>
        <taxon>Alphaproteobacteria</taxon>
        <taxon>Hyphomicrobiales</taxon>
        <taxon>Phyllobacteriaceae</taxon>
        <taxon>Phyllobacterium</taxon>
    </lineage>
</organism>
<dbReference type="EMBL" id="QPJM01000011">
    <property type="protein sequence ID" value="RCW81221.1"/>
    <property type="molecule type" value="Genomic_DNA"/>
</dbReference>
<sequence length="33" mass="3689">MTLALEGCWLKSIIPDGASDYAYEKVEIVRFIG</sequence>
<reference evidence="1 2" key="1">
    <citation type="submission" date="2018-07" db="EMBL/GenBank/DDBJ databases">
        <title>Genomic Encyclopedia of Type Strains, Phase III (KMG-III): the genomes of soil and plant-associated and newly described type strains.</title>
        <authorList>
            <person name="Whitman W."/>
        </authorList>
    </citation>
    <scope>NUCLEOTIDE SEQUENCE [LARGE SCALE GENOMIC DNA]</scope>
    <source>
        <strain evidence="1 2">31-25a</strain>
    </source>
</reference>
<protein>
    <submittedName>
        <fullName evidence="1">Uncharacterized protein</fullName>
    </submittedName>
</protein>
<dbReference type="AlphaFoldDB" id="A0A368YLV9"/>
<accession>A0A368YLV9</accession>
<evidence type="ECO:0000313" key="2">
    <source>
        <dbReference type="Proteomes" id="UP000253324"/>
    </source>
</evidence>
<gene>
    <name evidence="1" type="ORF">C7476_11183</name>
</gene>
<proteinExistence type="predicted"/>
<name>A0A368YLV9_9HYPH</name>
<evidence type="ECO:0000313" key="1">
    <source>
        <dbReference type="EMBL" id="RCW81221.1"/>
    </source>
</evidence>